<proteinExistence type="predicted"/>
<feature type="transmembrane region" description="Helical" evidence="1">
    <location>
        <begin position="6"/>
        <end position="28"/>
    </location>
</feature>
<dbReference type="PANTHER" id="PTHR12242">
    <property type="entry name" value="OS02G0130600 PROTEIN-RELATED"/>
    <property type="match status" value="1"/>
</dbReference>
<dbReference type="Proteomes" id="UP000594263">
    <property type="component" value="Unplaced"/>
</dbReference>
<keyword evidence="1" id="KW-1133">Transmembrane helix</keyword>
<feature type="transmembrane region" description="Helical" evidence="1">
    <location>
        <begin position="296"/>
        <end position="316"/>
    </location>
</feature>
<name>A0A7N0UTZ4_KALFE</name>
<protein>
    <submittedName>
        <fullName evidence="2">Uncharacterized protein</fullName>
    </submittedName>
</protein>
<dbReference type="GO" id="GO:0016020">
    <property type="term" value="C:membrane"/>
    <property type="evidence" value="ECO:0007669"/>
    <property type="project" value="TreeGrafter"/>
</dbReference>
<dbReference type="PANTHER" id="PTHR12242:SF6">
    <property type="entry name" value="PROTEIN ROLLING PROTEIN"/>
    <property type="match status" value="1"/>
</dbReference>
<organism evidence="2 3">
    <name type="scientific">Kalanchoe fedtschenkoi</name>
    <name type="common">Lavender scallops</name>
    <name type="synonym">South American air plant</name>
    <dbReference type="NCBI Taxonomy" id="63787"/>
    <lineage>
        <taxon>Eukaryota</taxon>
        <taxon>Viridiplantae</taxon>
        <taxon>Streptophyta</taxon>
        <taxon>Embryophyta</taxon>
        <taxon>Tracheophyta</taxon>
        <taxon>Spermatophyta</taxon>
        <taxon>Magnoliopsida</taxon>
        <taxon>eudicotyledons</taxon>
        <taxon>Gunneridae</taxon>
        <taxon>Pentapetalae</taxon>
        <taxon>Saxifragales</taxon>
        <taxon>Crassulaceae</taxon>
        <taxon>Kalanchoe</taxon>
    </lineage>
</organism>
<dbReference type="Gramene" id="Kaladp0085s0097.1.v1.1">
    <property type="protein sequence ID" value="Kaladp0085s0097.1.v1.1"/>
    <property type="gene ID" value="Kaladp0085s0097.v1.1"/>
</dbReference>
<evidence type="ECO:0000256" key="1">
    <source>
        <dbReference type="SAM" id="Phobius"/>
    </source>
</evidence>
<dbReference type="OMA" id="WVIWRKE"/>
<dbReference type="EnsemblPlants" id="Kaladp0085s0097.1.v1.1">
    <property type="protein sequence ID" value="Kaladp0085s0097.1.v1.1"/>
    <property type="gene ID" value="Kaladp0085s0097.v1.1"/>
</dbReference>
<feature type="transmembrane region" description="Helical" evidence="1">
    <location>
        <begin position="73"/>
        <end position="92"/>
    </location>
</feature>
<feature type="transmembrane region" description="Helical" evidence="1">
    <location>
        <begin position="112"/>
        <end position="132"/>
    </location>
</feature>
<evidence type="ECO:0000313" key="3">
    <source>
        <dbReference type="Proteomes" id="UP000594263"/>
    </source>
</evidence>
<feature type="transmembrane region" description="Helical" evidence="1">
    <location>
        <begin position="226"/>
        <end position="245"/>
    </location>
</feature>
<feature type="transmembrane region" description="Helical" evidence="1">
    <location>
        <begin position="195"/>
        <end position="220"/>
    </location>
</feature>
<dbReference type="AlphaFoldDB" id="A0A7N0UTZ4"/>
<reference evidence="2" key="1">
    <citation type="submission" date="2021-01" db="UniProtKB">
        <authorList>
            <consortium name="EnsemblPlants"/>
        </authorList>
    </citation>
    <scope>IDENTIFICATION</scope>
</reference>
<keyword evidence="3" id="KW-1185">Reference proteome</keyword>
<keyword evidence="1" id="KW-0812">Transmembrane</keyword>
<accession>A0A7N0UTZ4</accession>
<feature type="transmembrane region" description="Helical" evidence="1">
    <location>
        <begin position="257"/>
        <end position="276"/>
    </location>
</feature>
<sequence>MALDMYWYDLLCYAIVGFAAVGAIWVLLRKEGCKASDDSDVYESLVAGRPQRSVGYVCESDLWKSCWRGVSPFWLMGVRFTSCLIMLGFMSWDVYDWTTSIFAYYTEWTFSLVIAYFALGTVVSAHGCWLHVTTEPATNGKRDELSVADLEESRAEGTWTYLAKHLRRQVWVRSRHYVDDEASERAGFLGYALQAVYQTCGGAVVLTDIVFWCVILPFLSNAHFKLNLLMGCMHSLNALFILIDTSLNSLKFPWFRLSYFVLWTSAYVIFQWVMHACGQSWWPYPFLQLSTPWAPLWYSVMALLHLPCYGLFALLVRAKYALFPKLFPNAFLH</sequence>
<evidence type="ECO:0000313" key="2">
    <source>
        <dbReference type="EnsemblPlants" id="Kaladp0085s0097.1.v1.1"/>
    </source>
</evidence>
<keyword evidence="1" id="KW-0472">Membrane</keyword>